<dbReference type="Pfam" id="PF24366">
    <property type="entry name" value="DUF7522"/>
    <property type="match status" value="1"/>
</dbReference>
<dbReference type="RefSeq" id="WP_089735990.1">
    <property type="nucleotide sequence ID" value="NZ_FNIA01000028.1"/>
</dbReference>
<dbReference type="Proteomes" id="UP000199370">
    <property type="component" value="Unassembled WGS sequence"/>
</dbReference>
<dbReference type="OrthoDB" id="256252at2157"/>
<protein>
    <submittedName>
        <fullName evidence="1">Uncharacterized protein</fullName>
    </submittedName>
</protein>
<accession>A0A1H0ALJ8</accession>
<evidence type="ECO:0000313" key="2">
    <source>
        <dbReference type="Proteomes" id="UP000199370"/>
    </source>
</evidence>
<gene>
    <name evidence="1" type="ORF">SAMN05192554_12810</name>
</gene>
<organism evidence="1 2">
    <name type="scientific">Haloarchaeobius iranensis</name>
    <dbReference type="NCBI Taxonomy" id="996166"/>
    <lineage>
        <taxon>Archaea</taxon>
        <taxon>Methanobacteriati</taxon>
        <taxon>Methanobacteriota</taxon>
        <taxon>Stenosarchaea group</taxon>
        <taxon>Halobacteria</taxon>
        <taxon>Halobacteriales</taxon>
        <taxon>Halorubellaceae</taxon>
        <taxon>Haloarchaeobius</taxon>
    </lineage>
</organism>
<sequence length="136" mass="15492">MTSLVTEREADRIVSACRTTIGDSLRSVTYFTRDDFEQLYLRSDLERDADLTTFVGHEWRGFKTTQAAYQQSELGEYEYTIRVFENGFLVRVTTETEGVFVTTDGLTLSNFDEVEMAVRGVLNAEEEESQTEETGA</sequence>
<dbReference type="STRING" id="996166.SAMN05192554_12810"/>
<reference evidence="1 2" key="1">
    <citation type="submission" date="2016-10" db="EMBL/GenBank/DDBJ databases">
        <authorList>
            <person name="de Groot N.N."/>
        </authorList>
    </citation>
    <scope>NUCLEOTIDE SEQUENCE [LARGE SCALE GENOMIC DNA]</scope>
    <source>
        <strain evidence="2">EB21,IBRC-M 10013,KCTC 4048</strain>
    </source>
</reference>
<dbReference type="InterPro" id="IPR055944">
    <property type="entry name" value="DUF7522"/>
</dbReference>
<dbReference type="AlphaFoldDB" id="A0A1H0ALJ8"/>
<dbReference type="EMBL" id="FNIA01000028">
    <property type="protein sequence ID" value="SDN34231.1"/>
    <property type="molecule type" value="Genomic_DNA"/>
</dbReference>
<name>A0A1H0ALJ8_9EURY</name>
<keyword evidence="2" id="KW-1185">Reference proteome</keyword>
<proteinExistence type="predicted"/>
<evidence type="ECO:0000313" key="1">
    <source>
        <dbReference type="EMBL" id="SDN34231.1"/>
    </source>
</evidence>